<keyword evidence="2" id="KW-1185">Reference proteome</keyword>
<name>A0A1S8AB69_ROSNE</name>
<sequence>MYWQYYALVSLRTVSGCALSSICSIPDAFAQLQPFSLDHGNFESLGNSTSGSPSGPCYKAGADEYCAYTDVYFNREGVSVITTADSITHIAKRTAFQNGASVPRINACYVEVELPGKGRGLVATEAIAAGQTLISRTPALVVNTNAVKGLGRDELDDLLAHAVDGLPSTHRDEVLGLSTHDRAKTHQEKVGKIFRTNSFSTGFHDGKSNFQSLFTEGTSFLLSPFPFSLLSLSLSLFLRFQ</sequence>
<reference evidence="1" key="1">
    <citation type="submission" date="2016-03" db="EMBL/GenBank/DDBJ databases">
        <title>Draft genome sequence of Rosellinia necatrix.</title>
        <authorList>
            <person name="Kanematsu S."/>
        </authorList>
    </citation>
    <scope>NUCLEOTIDE SEQUENCE [LARGE SCALE GENOMIC DNA]</scope>
    <source>
        <strain evidence="1">W97</strain>
    </source>
</reference>
<organism evidence="1">
    <name type="scientific">Rosellinia necatrix</name>
    <name type="common">White root-rot fungus</name>
    <dbReference type="NCBI Taxonomy" id="77044"/>
    <lineage>
        <taxon>Eukaryota</taxon>
        <taxon>Fungi</taxon>
        <taxon>Dikarya</taxon>
        <taxon>Ascomycota</taxon>
        <taxon>Pezizomycotina</taxon>
        <taxon>Sordariomycetes</taxon>
        <taxon>Xylariomycetidae</taxon>
        <taxon>Xylariales</taxon>
        <taxon>Xylariaceae</taxon>
        <taxon>Rosellinia</taxon>
    </lineage>
</organism>
<accession>A0A1S8AB69</accession>
<dbReference type="GO" id="GO:0032259">
    <property type="term" value="P:methylation"/>
    <property type="evidence" value="ECO:0007669"/>
    <property type="project" value="UniProtKB-KW"/>
</dbReference>
<keyword evidence="1" id="KW-0808">Transferase</keyword>
<dbReference type="GO" id="GO:0008168">
    <property type="term" value="F:methyltransferase activity"/>
    <property type="evidence" value="ECO:0007669"/>
    <property type="project" value="UniProtKB-KW"/>
</dbReference>
<dbReference type="OrthoDB" id="1028014at2759"/>
<gene>
    <name evidence="1" type="ORF">SAMD00023353_11000180</name>
</gene>
<protein>
    <submittedName>
        <fullName evidence="1">Putative lysine methyltransferase</fullName>
    </submittedName>
</protein>
<keyword evidence="1" id="KW-0489">Methyltransferase</keyword>
<dbReference type="Proteomes" id="UP000054516">
    <property type="component" value="Unassembled WGS sequence"/>
</dbReference>
<evidence type="ECO:0000313" key="2">
    <source>
        <dbReference type="Proteomes" id="UP000054516"/>
    </source>
</evidence>
<dbReference type="STRING" id="77044.A0A1S8AB69"/>
<dbReference type="InterPro" id="IPR046341">
    <property type="entry name" value="SET_dom_sf"/>
</dbReference>
<dbReference type="PANTHER" id="PTHR47332:SF6">
    <property type="entry name" value="SET DOMAIN-CONTAINING PROTEIN"/>
    <property type="match status" value="1"/>
</dbReference>
<dbReference type="SUPFAM" id="SSF82199">
    <property type="entry name" value="SET domain"/>
    <property type="match status" value="1"/>
</dbReference>
<proteinExistence type="predicted"/>
<dbReference type="PANTHER" id="PTHR47332">
    <property type="entry name" value="SET DOMAIN-CONTAINING PROTEIN 5"/>
    <property type="match status" value="1"/>
</dbReference>
<evidence type="ECO:0000313" key="1">
    <source>
        <dbReference type="EMBL" id="GAW27341.1"/>
    </source>
</evidence>
<dbReference type="InterPro" id="IPR053185">
    <property type="entry name" value="SET_domain_protein"/>
</dbReference>
<dbReference type="AlphaFoldDB" id="A0A1S8AB69"/>
<dbReference type="EMBL" id="DF977555">
    <property type="protein sequence ID" value="GAW27341.1"/>
    <property type="molecule type" value="Genomic_DNA"/>
</dbReference>